<dbReference type="PIRSF" id="PIRSF028846">
    <property type="entry name" value="UCP028846"/>
    <property type="match status" value="1"/>
</dbReference>
<protein>
    <recommendedName>
        <fullName evidence="4">DUF1237-domain-containing protein</fullName>
    </recommendedName>
</protein>
<dbReference type="InterPro" id="IPR008313">
    <property type="entry name" value="GH125"/>
</dbReference>
<dbReference type="InterPro" id="IPR008928">
    <property type="entry name" value="6-hairpin_glycosidase_sf"/>
</dbReference>
<dbReference type="AlphaFoldDB" id="A0A1Y1VX62"/>
<feature type="signal peptide" evidence="1">
    <location>
        <begin position="1"/>
        <end position="18"/>
    </location>
</feature>
<dbReference type="SUPFAM" id="SSF48208">
    <property type="entry name" value="Six-hairpin glycosidases"/>
    <property type="match status" value="1"/>
</dbReference>
<feature type="chain" id="PRO_5013344972" description="DUF1237-domain-containing protein" evidence="1">
    <location>
        <begin position="19"/>
        <end position="503"/>
    </location>
</feature>
<dbReference type="Proteomes" id="UP000193922">
    <property type="component" value="Unassembled WGS sequence"/>
</dbReference>
<dbReference type="SMART" id="SM01149">
    <property type="entry name" value="DUF1237"/>
    <property type="match status" value="1"/>
</dbReference>
<accession>A0A1Y1VX62</accession>
<dbReference type="InterPro" id="IPR012341">
    <property type="entry name" value="6hp_glycosidase-like_sf"/>
</dbReference>
<evidence type="ECO:0000313" key="2">
    <source>
        <dbReference type="EMBL" id="ORX65898.1"/>
    </source>
</evidence>
<dbReference type="STRING" id="61395.A0A1Y1VX62"/>
<dbReference type="PANTHER" id="PTHR31047">
    <property type="entry name" value="MEIOTICALLY UP-REGULATED GENE 157 PROTEIN"/>
    <property type="match status" value="1"/>
</dbReference>
<comment type="caution">
    <text evidence="2">The sequence shown here is derived from an EMBL/GenBank/DDBJ whole genome shotgun (WGS) entry which is preliminary data.</text>
</comment>
<proteinExistence type="predicted"/>
<reference evidence="2 3" key="1">
    <citation type="submission" date="2016-07" db="EMBL/GenBank/DDBJ databases">
        <title>Pervasive Adenine N6-methylation of Active Genes in Fungi.</title>
        <authorList>
            <consortium name="DOE Joint Genome Institute"/>
            <person name="Mondo S.J."/>
            <person name="Dannebaum R.O."/>
            <person name="Kuo R.C."/>
            <person name="Labutti K."/>
            <person name="Haridas S."/>
            <person name="Kuo A."/>
            <person name="Salamov A."/>
            <person name="Ahrendt S.R."/>
            <person name="Lipzen A."/>
            <person name="Sullivan W."/>
            <person name="Andreopoulos W.B."/>
            <person name="Clum A."/>
            <person name="Lindquist E."/>
            <person name="Daum C."/>
            <person name="Ramamoorthy G.K."/>
            <person name="Gryganskyi A."/>
            <person name="Culley D."/>
            <person name="Magnuson J.K."/>
            <person name="James T.Y."/>
            <person name="O'Malley M.A."/>
            <person name="Stajich J.E."/>
            <person name="Spatafora J.W."/>
            <person name="Visel A."/>
            <person name="Grigoriev I.V."/>
        </authorList>
    </citation>
    <scope>NUCLEOTIDE SEQUENCE [LARGE SCALE GENOMIC DNA]</scope>
    <source>
        <strain evidence="2 3">ATCC 12442</strain>
    </source>
</reference>
<evidence type="ECO:0008006" key="4">
    <source>
        <dbReference type="Google" id="ProtNLM"/>
    </source>
</evidence>
<evidence type="ECO:0000256" key="1">
    <source>
        <dbReference type="SAM" id="SignalP"/>
    </source>
</evidence>
<dbReference type="GeneID" id="63808714"/>
<organism evidence="2 3">
    <name type="scientific">Linderina pennispora</name>
    <dbReference type="NCBI Taxonomy" id="61395"/>
    <lineage>
        <taxon>Eukaryota</taxon>
        <taxon>Fungi</taxon>
        <taxon>Fungi incertae sedis</taxon>
        <taxon>Zoopagomycota</taxon>
        <taxon>Kickxellomycotina</taxon>
        <taxon>Kickxellomycetes</taxon>
        <taxon>Kickxellales</taxon>
        <taxon>Kickxellaceae</taxon>
        <taxon>Linderina</taxon>
    </lineage>
</organism>
<dbReference type="EMBL" id="MCFD01000019">
    <property type="protein sequence ID" value="ORX65898.1"/>
    <property type="molecule type" value="Genomic_DNA"/>
</dbReference>
<dbReference type="Gene3D" id="1.50.10.10">
    <property type="match status" value="1"/>
</dbReference>
<dbReference type="PANTHER" id="PTHR31047:SF0">
    <property type="entry name" value="MEIOTICALLY UP-REGULATED GENE 157 PROTEIN"/>
    <property type="match status" value="1"/>
</dbReference>
<evidence type="ECO:0000313" key="3">
    <source>
        <dbReference type="Proteomes" id="UP000193922"/>
    </source>
</evidence>
<dbReference type="Pfam" id="PF06824">
    <property type="entry name" value="Glyco_hydro_125"/>
    <property type="match status" value="1"/>
</dbReference>
<name>A0A1Y1VX62_9FUNG</name>
<keyword evidence="1" id="KW-0732">Signal</keyword>
<dbReference type="RefSeq" id="XP_040739969.1">
    <property type="nucleotide sequence ID" value="XM_040892066.1"/>
</dbReference>
<dbReference type="OrthoDB" id="7771656at2759"/>
<gene>
    <name evidence="2" type="ORF">DL89DRAFT_77512</name>
</gene>
<dbReference type="GO" id="GO:0005975">
    <property type="term" value="P:carbohydrate metabolic process"/>
    <property type="evidence" value="ECO:0007669"/>
    <property type="project" value="InterPro"/>
</dbReference>
<dbReference type="GO" id="GO:0003824">
    <property type="term" value="F:catalytic activity"/>
    <property type="evidence" value="ECO:0007669"/>
    <property type="project" value="UniProtKB-ARBA"/>
</dbReference>
<sequence length="503" mass="55954">MRLYSVAPFLVFAPIAMGIASKCPSYVDWASVPHPPFSPGPQRIPTMRPPEPCRTFSSAAIESVLQATVSQIKSPDMRQLLTNILPNTLDTAIAWHDPGNTTGMPYTFVITGDINAQWTRDSTNQLLPLLPYALQDTRLQLLVLGLINMQAEQISQYLFANAYKPPARSGLVPGENSWAKLDKVVPQFDPKLVFEAKFEIDSLAAFLKLSTAYWEQTKDQRFMSTVWRTAVANILELLQQLQMPTVDKNGKMNNATVRFSRESTSPTETSFGHGQGNPVKFTGMVKSLFRPSDDSVIFPFFIPGNAMLSTELARLAQMLLSVKEMAVEQAVADRLAEEIRQGIYQYGTMDHPVYGKIFVYETDGFGSAVVMDDANVPSLLSLPYLGFVDNNDSVYLNTRKLILSPDNPWYFAGSRVSGIGSPHTGFMRVWPMAIAMQALTTDDKSEVKWCLQQLLETTGGLGLMHESVDVEDPARYSRPWFAWCNGVASELIIDAVRRFPGIV</sequence>
<keyword evidence="3" id="KW-1185">Reference proteome</keyword>